<name>A0ABU0JLP3_9HYPH</name>
<evidence type="ECO:0000313" key="5">
    <source>
        <dbReference type="Proteomes" id="UP001242480"/>
    </source>
</evidence>
<dbReference type="EMBL" id="JAUSVX010000024">
    <property type="protein sequence ID" value="MDQ0474540.1"/>
    <property type="molecule type" value="Genomic_DNA"/>
</dbReference>
<evidence type="ECO:0000313" key="4">
    <source>
        <dbReference type="EMBL" id="MDQ0474540.1"/>
    </source>
</evidence>
<sequence length="301" mass="32038">MTLTRILAALAALATGAALLAGTAAHAEGPDPALRAKLPEAIQKSGVIRVGTDPHNAPYVFYDADNTTLIGLEQDLVKEMARKLGVEFQFSPAQFASIITAVQADRFDMGISAFGDFVKREAIVDEIDYTYEGTGIIVAAGNPHKVEKISDACGLKAAAVQGSIPLELLNKQAGLCPADKPLEVLQFPSGDQTVLAVRSGRADVLMDTYGVTAYTLAHQGDDAGGSKLELIRGKQYAVGYQAMIVGKDKPQLRDAIQATLTAMIADGTYQAAFKAWGLEDNMLKTITINDAARFADYMKLD</sequence>
<accession>A0ABU0JLP3</accession>
<dbReference type="PANTHER" id="PTHR35936:SF17">
    <property type="entry name" value="ARGININE-BINDING EXTRACELLULAR PROTEIN ARTP"/>
    <property type="match status" value="1"/>
</dbReference>
<comment type="caution">
    <text evidence="4">The sequence shown here is derived from an EMBL/GenBank/DDBJ whole genome shotgun (WGS) entry which is preliminary data.</text>
</comment>
<feature type="chain" id="PRO_5046470765" evidence="2">
    <location>
        <begin position="28"/>
        <end position="301"/>
    </location>
</feature>
<feature type="domain" description="Solute-binding protein family 3/N-terminal" evidence="3">
    <location>
        <begin position="47"/>
        <end position="280"/>
    </location>
</feature>
<feature type="signal peptide" evidence="2">
    <location>
        <begin position="1"/>
        <end position="27"/>
    </location>
</feature>
<reference evidence="4 5" key="1">
    <citation type="submission" date="2023-07" db="EMBL/GenBank/DDBJ databases">
        <title>Genomic Encyclopedia of Type Strains, Phase IV (KMG-IV): sequencing the most valuable type-strain genomes for metagenomic binning, comparative biology and taxonomic classification.</title>
        <authorList>
            <person name="Goeker M."/>
        </authorList>
    </citation>
    <scope>NUCLEOTIDE SEQUENCE [LARGE SCALE GENOMIC DNA]</scope>
    <source>
        <strain evidence="4 5">DSM 19619</strain>
    </source>
</reference>
<keyword evidence="1 2" id="KW-0732">Signal</keyword>
<evidence type="ECO:0000259" key="3">
    <source>
        <dbReference type="SMART" id="SM00062"/>
    </source>
</evidence>
<dbReference type="Proteomes" id="UP001242480">
    <property type="component" value="Unassembled WGS sequence"/>
</dbReference>
<evidence type="ECO:0000256" key="1">
    <source>
        <dbReference type="ARBA" id="ARBA00022729"/>
    </source>
</evidence>
<dbReference type="InterPro" id="IPR001638">
    <property type="entry name" value="Solute-binding_3/MltF_N"/>
</dbReference>
<dbReference type="CDD" id="cd01004">
    <property type="entry name" value="PBP2_MidA_like"/>
    <property type="match status" value="1"/>
</dbReference>
<dbReference type="SUPFAM" id="SSF53850">
    <property type="entry name" value="Periplasmic binding protein-like II"/>
    <property type="match status" value="1"/>
</dbReference>
<organism evidence="4 5">
    <name type="scientific">Labrys wisconsinensis</name>
    <dbReference type="NCBI Taxonomy" id="425677"/>
    <lineage>
        <taxon>Bacteria</taxon>
        <taxon>Pseudomonadati</taxon>
        <taxon>Pseudomonadota</taxon>
        <taxon>Alphaproteobacteria</taxon>
        <taxon>Hyphomicrobiales</taxon>
        <taxon>Xanthobacteraceae</taxon>
        <taxon>Labrys</taxon>
    </lineage>
</organism>
<proteinExistence type="predicted"/>
<dbReference type="PANTHER" id="PTHR35936">
    <property type="entry name" value="MEMBRANE-BOUND LYTIC MUREIN TRANSGLYCOSYLASE F"/>
    <property type="match status" value="1"/>
</dbReference>
<keyword evidence="5" id="KW-1185">Reference proteome</keyword>
<protein>
    <submittedName>
        <fullName evidence="4">Polar amino acid transport system substrate-binding protein</fullName>
    </submittedName>
</protein>
<dbReference type="SMART" id="SM00062">
    <property type="entry name" value="PBPb"/>
    <property type="match status" value="1"/>
</dbReference>
<gene>
    <name evidence="4" type="ORF">QO011_007581</name>
</gene>
<dbReference type="Gene3D" id="3.40.190.10">
    <property type="entry name" value="Periplasmic binding protein-like II"/>
    <property type="match status" value="2"/>
</dbReference>
<evidence type="ECO:0000256" key="2">
    <source>
        <dbReference type="SAM" id="SignalP"/>
    </source>
</evidence>
<dbReference type="RefSeq" id="WP_307284331.1">
    <property type="nucleotide sequence ID" value="NZ_JAUSVX010000024.1"/>
</dbReference>
<dbReference type="Pfam" id="PF00497">
    <property type="entry name" value="SBP_bac_3"/>
    <property type="match status" value="1"/>
</dbReference>